<feature type="compositionally biased region" description="Basic and acidic residues" evidence="8">
    <location>
        <begin position="1"/>
        <end position="10"/>
    </location>
</feature>
<evidence type="ECO:0000256" key="8">
    <source>
        <dbReference type="SAM" id="MobiDB-lite"/>
    </source>
</evidence>
<dbReference type="Gene3D" id="3.40.1690.10">
    <property type="entry name" value="secretion proteins EscU"/>
    <property type="match status" value="1"/>
</dbReference>
<keyword evidence="6" id="KW-0843">Virulence</keyword>
<evidence type="ECO:0000256" key="1">
    <source>
        <dbReference type="ARBA" id="ARBA00004651"/>
    </source>
</evidence>
<organism evidence="10 11">
    <name type="scientific">Pseudomonas frederiksbergensis</name>
    <dbReference type="NCBI Taxonomy" id="104087"/>
    <lineage>
        <taxon>Bacteria</taxon>
        <taxon>Pseudomonadati</taxon>
        <taxon>Pseudomonadota</taxon>
        <taxon>Gammaproteobacteria</taxon>
        <taxon>Pseudomonadales</taxon>
        <taxon>Pseudomonadaceae</taxon>
        <taxon>Pseudomonas</taxon>
    </lineage>
</organism>
<dbReference type="Pfam" id="PF01312">
    <property type="entry name" value="Bac_export_2"/>
    <property type="match status" value="1"/>
</dbReference>
<keyword evidence="3" id="KW-1003">Cell membrane</keyword>
<accession>A0A0B1Z393</accession>
<dbReference type="OrthoDB" id="9807950at2"/>
<comment type="similarity">
    <text evidence="2">Belongs to the type III secretion exporter family.</text>
</comment>
<feature type="transmembrane region" description="Helical" evidence="9">
    <location>
        <begin position="189"/>
        <end position="208"/>
    </location>
</feature>
<dbReference type="InterPro" id="IPR006135">
    <property type="entry name" value="T3SS_substrate_exporter"/>
</dbReference>
<dbReference type="AlphaFoldDB" id="A0A0B1Z393"/>
<keyword evidence="4 9" id="KW-0812">Transmembrane</keyword>
<evidence type="ECO:0000256" key="7">
    <source>
        <dbReference type="ARBA" id="ARBA00023136"/>
    </source>
</evidence>
<evidence type="ECO:0000313" key="11">
    <source>
        <dbReference type="Proteomes" id="UP000030949"/>
    </source>
</evidence>
<keyword evidence="7 9" id="KW-0472">Membrane</keyword>
<feature type="region of interest" description="Disordered" evidence="8">
    <location>
        <begin position="1"/>
        <end position="25"/>
    </location>
</feature>
<dbReference type="PANTHER" id="PTHR30531">
    <property type="entry name" value="FLAGELLAR BIOSYNTHETIC PROTEIN FLHB"/>
    <property type="match status" value="1"/>
</dbReference>
<dbReference type="InterPro" id="IPR029025">
    <property type="entry name" value="T3SS_substrate_exporter_C"/>
</dbReference>
<dbReference type="GO" id="GO:0005886">
    <property type="term" value="C:plasma membrane"/>
    <property type="evidence" value="ECO:0007669"/>
    <property type="project" value="UniProtKB-SubCell"/>
</dbReference>
<dbReference type="EMBL" id="JQGJ01000004">
    <property type="protein sequence ID" value="KHK65070.1"/>
    <property type="molecule type" value="Genomic_DNA"/>
</dbReference>
<name>A0A0B1Z393_9PSED</name>
<evidence type="ECO:0000256" key="5">
    <source>
        <dbReference type="ARBA" id="ARBA00022989"/>
    </source>
</evidence>
<comment type="subcellular location">
    <subcellularLocation>
        <location evidence="1">Cell membrane</location>
        <topology evidence="1">Multi-pass membrane protein</topology>
    </subcellularLocation>
</comment>
<sequence length="366" mass="40735">MSEDSGEKTKQATPKKIRDARKKGQVGQSQDLSSLLVLTAVTEVALTQADNSMQALGDMVAFPLHRLDGDFVRAFEETLAHAGGVLLSFTLMTVGLAIATRLIAGWVQFGFLFAPEALQPDPNRLNPLNQAQQMFSAQALIQLFMGLVKAVFIASVLYLVTMPALGSLISLVNGDLDSYWRGLAGLFRHIMHICLGVLLVLAILDFGLQKYFFAKRLRMSEEEVRKEFKEMEGDPHVKMHRRSLARQLIDQPAGKETKPVEEADVVVVNPTHFAVALLYRPEETPLPQLITKGVDADARALIERAKAARIPVIQCIWLARTIYREDVGGYIPRETLQAVAHIYRVLRELDDEAKGDVIEIPELNLR</sequence>
<feature type="transmembrane region" description="Helical" evidence="9">
    <location>
        <begin position="79"/>
        <end position="99"/>
    </location>
</feature>
<dbReference type="PANTHER" id="PTHR30531:SF14">
    <property type="entry name" value="SURFACE PRESENTATION OF ANTIGENS PROTEIN SPAS"/>
    <property type="match status" value="1"/>
</dbReference>
<dbReference type="NCBIfam" id="TIGR01404">
    <property type="entry name" value="FlhB_rel_III"/>
    <property type="match status" value="1"/>
</dbReference>
<keyword evidence="5 9" id="KW-1133">Transmembrane helix</keyword>
<dbReference type="SUPFAM" id="SSF160544">
    <property type="entry name" value="EscU C-terminal domain-like"/>
    <property type="match status" value="1"/>
</dbReference>
<evidence type="ECO:0000256" key="3">
    <source>
        <dbReference type="ARBA" id="ARBA00022475"/>
    </source>
</evidence>
<dbReference type="InterPro" id="IPR006307">
    <property type="entry name" value="BsaZ-like"/>
</dbReference>
<gene>
    <name evidence="10" type="ORF">JZ00_08480</name>
</gene>
<evidence type="ECO:0000256" key="9">
    <source>
        <dbReference type="SAM" id="Phobius"/>
    </source>
</evidence>
<dbReference type="RefSeq" id="WP_039590383.1">
    <property type="nucleotide sequence ID" value="NZ_CP142104.1"/>
</dbReference>
<dbReference type="Proteomes" id="UP000030949">
    <property type="component" value="Unassembled WGS sequence"/>
</dbReference>
<reference evidence="11" key="1">
    <citation type="submission" date="2015-03" db="EMBL/GenBank/DDBJ databases">
        <title>Pseudomonas frederiksbergensis hydrocarbon degrader.</title>
        <authorList>
            <person name="Brown L.M."/>
            <person name="Ruiz O.N."/>
            <person name="Mueller S."/>
            <person name="Gunasekera T.S."/>
        </authorList>
    </citation>
    <scope>NUCLEOTIDE SEQUENCE [LARGE SCALE GENOMIC DNA]</scope>
    <source>
        <strain evidence="11">SI8</strain>
    </source>
</reference>
<protein>
    <submittedName>
        <fullName evidence="10">Type III secretion system protein</fullName>
    </submittedName>
</protein>
<feature type="transmembrane region" description="Helical" evidence="9">
    <location>
        <begin position="143"/>
        <end position="169"/>
    </location>
</feature>
<comment type="caution">
    <text evidence="10">The sequence shown here is derived from an EMBL/GenBank/DDBJ whole genome shotgun (WGS) entry which is preliminary data.</text>
</comment>
<evidence type="ECO:0000313" key="10">
    <source>
        <dbReference type="EMBL" id="KHK65070.1"/>
    </source>
</evidence>
<dbReference type="GO" id="GO:0009306">
    <property type="term" value="P:protein secretion"/>
    <property type="evidence" value="ECO:0007669"/>
    <property type="project" value="InterPro"/>
</dbReference>
<dbReference type="PRINTS" id="PR00950">
    <property type="entry name" value="TYPE3IMSPROT"/>
</dbReference>
<feature type="compositionally biased region" description="Basic residues" evidence="8">
    <location>
        <begin position="13"/>
        <end position="24"/>
    </location>
</feature>
<evidence type="ECO:0000256" key="2">
    <source>
        <dbReference type="ARBA" id="ARBA00010690"/>
    </source>
</evidence>
<evidence type="ECO:0000256" key="4">
    <source>
        <dbReference type="ARBA" id="ARBA00022692"/>
    </source>
</evidence>
<evidence type="ECO:0000256" key="6">
    <source>
        <dbReference type="ARBA" id="ARBA00023026"/>
    </source>
</evidence>
<proteinExistence type="inferred from homology"/>